<keyword evidence="3" id="KW-1185">Reference proteome</keyword>
<dbReference type="OrthoDB" id="5558052at2759"/>
<dbReference type="AlphaFoldDB" id="A0A9W8HWZ3"/>
<keyword evidence="1" id="KW-0732">Signal</keyword>
<protein>
    <recommendedName>
        <fullName evidence="4">Barwin-like endoglucanase</fullName>
    </recommendedName>
</protein>
<dbReference type="Proteomes" id="UP001140094">
    <property type="component" value="Unassembled WGS sequence"/>
</dbReference>
<evidence type="ECO:0000256" key="1">
    <source>
        <dbReference type="SAM" id="SignalP"/>
    </source>
</evidence>
<proteinExistence type="predicted"/>
<reference evidence="2" key="1">
    <citation type="submission" date="2022-07" db="EMBL/GenBank/DDBJ databases">
        <title>Phylogenomic reconstructions and comparative analyses of Kickxellomycotina fungi.</title>
        <authorList>
            <person name="Reynolds N.K."/>
            <person name="Stajich J.E."/>
            <person name="Barry K."/>
            <person name="Grigoriev I.V."/>
            <person name="Crous P."/>
            <person name="Smith M.E."/>
        </authorList>
    </citation>
    <scope>NUCLEOTIDE SEQUENCE</scope>
    <source>
        <strain evidence="2">NRRL 1565</strain>
    </source>
</reference>
<name>A0A9W8HWZ3_9FUNG</name>
<accession>A0A9W8HWZ3</accession>
<evidence type="ECO:0008006" key="4">
    <source>
        <dbReference type="Google" id="ProtNLM"/>
    </source>
</evidence>
<dbReference type="Gene3D" id="2.40.40.10">
    <property type="entry name" value="RlpA-like domain"/>
    <property type="match status" value="1"/>
</dbReference>
<evidence type="ECO:0000313" key="3">
    <source>
        <dbReference type="Proteomes" id="UP001140094"/>
    </source>
</evidence>
<organism evidence="2 3">
    <name type="scientific">Coemansia guatemalensis</name>
    <dbReference type="NCBI Taxonomy" id="2761395"/>
    <lineage>
        <taxon>Eukaryota</taxon>
        <taxon>Fungi</taxon>
        <taxon>Fungi incertae sedis</taxon>
        <taxon>Zoopagomycota</taxon>
        <taxon>Kickxellomycotina</taxon>
        <taxon>Kickxellomycetes</taxon>
        <taxon>Kickxellales</taxon>
        <taxon>Kickxellaceae</taxon>
        <taxon>Coemansia</taxon>
    </lineage>
</organism>
<gene>
    <name evidence="2" type="ORF">H4R20_001473</name>
</gene>
<dbReference type="EMBL" id="JANBUO010000146">
    <property type="protein sequence ID" value="KAJ2806981.1"/>
    <property type="molecule type" value="Genomic_DNA"/>
</dbReference>
<dbReference type="CDD" id="cd22191">
    <property type="entry name" value="DPBB_RlpA_EXP_N-like"/>
    <property type="match status" value="1"/>
</dbReference>
<feature type="signal peptide" evidence="1">
    <location>
        <begin position="1"/>
        <end position="20"/>
    </location>
</feature>
<dbReference type="InterPro" id="IPR036908">
    <property type="entry name" value="RlpA-like_sf"/>
</dbReference>
<dbReference type="SUPFAM" id="SSF50685">
    <property type="entry name" value="Barwin-like endoglucanases"/>
    <property type="match status" value="1"/>
</dbReference>
<feature type="chain" id="PRO_5040827658" description="Barwin-like endoglucanase" evidence="1">
    <location>
        <begin position="21"/>
        <end position="149"/>
    </location>
</feature>
<sequence length="149" mass="15545">MKGIFTTFVFVCTGSIGAYSAAVSEAAEATSLMPTGGSDSAGNFQGDANIDNLSGDQCNVAITDSGYYVGLSEEEFVDPTTKQTKCNACISIVNPANGNKAITAKVVGISQGGTQKDIFLNQAALTELAGKNIDYIYDISWTYVDCPKA</sequence>
<evidence type="ECO:0000313" key="2">
    <source>
        <dbReference type="EMBL" id="KAJ2806981.1"/>
    </source>
</evidence>
<comment type="caution">
    <text evidence="2">The sequence shown here is derived from an EMBL/GenBank/DDBJ whole genome shotgun (WGS) entry which is preliminary data.</text>
</comment>